<sequence>MLPLVAFKLMSPPLFAPLSVTKFWPLVFIASALLIAIAPPLVVISLVLTSPDAVVKLTNPPAPLNGCKRTFPSIVIPSGTVPLLNAGTEPELILP</sequence>
<dbReference type="EMBL" id="LXQE01000107">
    <property type="protein sequence ID" value="RCJ38870.1"/>
    <property type="molecule type" value="Genomic_DNA"/>
</dbReference>
<comment type="caution">
    <text evidence="2">The sequence shown here is derived from an EMBL/GenBank/DDBJ whole genome shotgun (WGS) entry which is preliminary data.</text>
</comment>
<organism evidence="2 3">
    <name type="scientific">Nostoc punctiforme NIES-2108</name>
    <dbReference type="NCBI Taxonomy" id="1356359"/>
    <lineage>
        <taxon>Bacteria</taxon>
        <taxon>Bacillati</taxon>
        <taxon>Cyanobacteriota</taxon>
        <taxon>Cyanophyceae</taxon>
        <taxon>Nostocales</taxon>
        <taxon>Nostocaceae</taxon>
        <taxon>Nostoc</taxon>
    </lineage>
</organism>
<reference evidence="2 3" key="1">
    <citation type="submission" date="2016-04" db="EMBL/GenBank/DDBJ databases">
        <authorList>
            <person name="Evans L.H."/>
            <person name="Alamgir A."/>
            <person name="Owens N."/>
            <person name="Weber N.D."/>
            <person name="Virtaneva K."/>
            <person name="Barbian K."/>
            <person name="Babar A."/>
            <person name="Rosenke K."/>
        </authorList>
    </citation>
    <scope>NUCLEOTIDE SEQUENCE [LARGE SCALE GENOMIC DNA]</scope>
    <source>
        <strain evidence="2">NIES-2108</strain>
    </source>
</reference>
<name>A0A367RT33_NOSPU</name>
<accession>A0A367RT33</accession>
<keyword evidence="1" id="KW-0472">Membrane</keyword>
<keyword evidence="1" id="KW-1133">Transmembrane helix</keyword>
<evidence type="ECO:0000256" key="1">
    <source>
        <dbReference type="SAM" id="Phobius"/>
    </source>
</evidence>
<keyword evidence="1" id="KW-0812">Transmembrane</keyword>
<gene>
    <name evidence="2" type="ORF">A6769_07470</name>
</gene>
<feature type="transmembrane region" description="Helical" evidence="1">
    <location>
        <begin position="23"/>
        <end position="48"/>
    </location>
</feature>
<dbReference type="AlphaFoldDB" id="A0A367RT33"/>
<evidence type="ECO:0000313" key="3">
    <source>
        <dbReference type="Proteomes" id="UP000252085"/>
    </source>
</evidence>
<proteinExistence type="predicted"/>
<evidence type="ECO:0000313" key="2">
    <source>
        <dbReference type="EMBL" id="RCJ38870.1"/>
    </source>
</evidence>
<dbReference type="Proteomes" id="UP000252085">
    <property type="component" value="Unassembled WGS sequence"/>
</dbReference>
<protein>
    <submittedName>
        <fullName evidence="2">Uncharacterized protein</fullName>
    </submittedName>
</protein>